<dbReference type="SUPFAM" id="SSF69786">
    <property type="entry name" value="YggU-like"/>
    <property type="match status" value="1"/>
</dbReference>
<dbReference type="HAMAP" id="MF_00634">
    <property type="entry name" value="UPF0235"/>
    <property type="match status" value="1"/>
</dbReference>
<comment type="caution">
    <text evidence="3">The sequence shown here is derived from an EMBL/GenBank/DDBJ whole genome shotgun (WGS) entry which is preliminary data.</text>
</comment>
<evidence type="ECO:0000313" key="3">
    <source>
        <dbReference type="EMBL" id="KAA0693892.1"/>
    </source>
</evidence>
<dbReference type="InterPro" id="IPR036591">
    <property type="entry name" value="YggU-like_sf"/>
</dbReference>
<evidence type="ECO:0000313" key="4">
    <source>
        <dbReference type="Proteomes" id="UP000463138"/>
    </source>
</evidence>
<dbReference type="Pfam" id="PF02594">
    <property type="entry name" value="DUF167"/>
    <property type="match status" value="1"/>
</dbReference>
<organism evidence="3 4">
    <name type="scientific">Halopseudomonas laoshanensis</name>
    <dbReference type="NCBI Taxonomy" id="2268758"/>
    <lineage>
        <taxon>Bacteria</taxon>
        <taxon>Pseudomonadati</taxon>
        <taxon>Pseudomonadota</taxon>
        <taxon>Gammaproteobacteria</taxon>
        <taxon>Pseudomonadales</taxon>
        <taxon>Pseudomonadaceae</taxon>
        <taxon>Halopseudomonas</taxon>
    </lineage>
</organism>
<dbReference type="OrthoDB" id="9800587at2"/>
<dbReference type="RefSeq" id="WP_149332756.1">
    <property type="nucleotide sequence ID" value="NZ_QOVF01000003.1"/>
</dbReference>
<dbReference type="Gene3D" id="3.30.1200.10">
    <property type="entry name" value="YggU-like"/>
    <property type="match status" value="1"/>
</dbReference>
<protein>
    <recommendedName>
        <fullName evidence="2">UPF0235 protein DT594_11230</fullName>
    </recommendedName>
</protein>
<sequence length="106" mass="11392">MSFYQWRGADLILDCHLQPGAKTMGFAGQHGERLKIRISAPPVDGKANLLLLAFLAEEFAVSKQQVSLLSGQQSRQKRVLVQAPERLPEGLAIAPPGNIASSDGAL</sequence>
<dbReference type="EMBL" id="QOVF01000003">
    <property type="protein sequence ID" value="KAA0693892.1"/>
    <property type="molecule type" value="Genomic_DNA"/>
</dbReference>
<dbReference type="Proteomes" id="UP000463138">
    <property type="component" value="Unassembled WGS sequence"/>
</dbReference>
<reference evidence="3 4" key="1">
    <citation type="submission" date="2018-07" db="EMBL/GenBank/DDBJ databases">
        <title>Pseudomonas laoshanensis sp. nov., isolated from soil.</title>
        <authorList>
            <person name="Sun J."/>
            <person name="Yu L."/>
            <person name="Wang M."/>
            <person name="Zhang C."/>
        </authorList>
    </citation>
    <scope>NUCLEOTIDE SEQUENCE [LARGE SCALE GENOMIC DNA]</scope>
    <source>
        <strain evidence="3 4">Y22</strain>
    </source>
</reference>
<evidence type="ECO:0000256" key="2">
    <source>
        <dbReference type="HAMAP-Rule" id="MF_00634"/>
    </source>
</evidence>
<dbReference type="PANTHER" id="PTHR13420">
    <property type="entry name" value="UPF0235 PROTEIN C15ORF40"/>
    <property type="match status" value="1"/>
</dbReference>
<comment type="similarity">
    <text evidence="1 2">Belongs to the UPF0235 family.</text>
</comment>
<dbReference type="NCBIfam" id="TIGR00251">
    <property type="entry name" value="DUF167 family protein"/>
    <property type="match status" value="1"/>
</dbReference>
<dbReference type="PANTHER" id="PTHR13420:SF7">
    <property type="entry name" value="UPF0235 PROTEIN C15ORF40"/>
    <property type="match status" value="1"/>
</dbReference>
<dbReference type="GO" id="GO:0005737">
    <property type="term" value="C:cytoplasm"/>
    <property type="evidence" value="ECO:0007669"/>
    <property type="project" value="TreeGrafter"/>
</dbReference>
<dbReference type="SMART" id="SM01152">
    <property type="entry name" value="DUF167"/>
    <property type="match status" value="1"/>
</dbReference>
<accession>A0A7V7GSK4</accession>
<dbReference type="InterPro" id="IPR003746">
    <property type="entry name" value="DUF167"/>
</dbReference>
<dbReference type="AlphaFoldDB" id="A0A7V7GSK4"/>
<evidence type="ECO:0000256" key="1">
    <source>
        <dbReference type="ARBA" id="ARBA00010364"/>
    </source>
</evidence>
<proteinExistence type="inferred from homology"/>
<name>A0A7V7GSK4_9GAMM</name>
<gene>
    <name evidence="3" type="ORF">DT594_11230</name>
</gene>
<keyword evidence="4" id="KW-1185">Reference proteome</keyword>